<feature type="compositionally biased region" description="Gly residues" evidence="13">
    <location>
        <begin position="27"/>
        <end position="42"/>
    </location>
</feature>
<dbReference type="GO" id="GO:0043123">
    <property type="term" value="P:positive regulation of canonical NF-kappaB signal transduction"/>
    <property type="evidence" value="ECO:0000318"/>
    <property type="project" value="GO_Central"/>
</dbReference>
<dbReference type="Bgee" id="ENSOANG00000051198">
    <property type="expression patterns" value="Expressed in testis and 1 other cell type or tissue"/>
</dbReference>
<dbReference type="PRINTS" id="PR01234">
    <property type="entry name" value="TNECROSISFCT"/>
</dbReference>
<evidence type="ECO:0000256" key="6">
    <source>
        <dbReference type="ARBA" id="ARBA00023136"/>
    </source>
</evidence>
<feature type="region of interest" description="Disordered" evidence="13">
    <location>
        <begin position="1"/>
        <end position="82"/>
    </location>
</feature>
<evidence type="ECO:0000256" key="8">
    <source>
        <dbReference type="ARBA" id="ARBA00033253"/>
    </source>
</evidence>
<reference evidence="15" key="3">
    <citation type="submission" date="2025-09" db="UniProtKB">
        <authorList>
            <consortium name="Ensembl"/>
        </authorList>
    </citation>
    <scope>IDENTIFICATION</scope>
    <source>
        <strain evidence="15">Glennie</strain>
    </source>
</reference>
<dbReference type="InterPro" id="IPR002960">
    <property type="entry name" value="TNF_beta"/>
</dbReference>
<dbReference type="SMART" id="SM00207">
    <property type="entry name" value="TNF"/>
    <property type="match status" value="1"/>
</dbReference>
<dbReference type="GO" id="GO:0005615">
    <property type="term" value="C:extracellular space"/>
    <property type="evidence" value="ECO:0000318"/>
    <property type="project" value="GO_Central"/>
</dbReference>
<evidence type="ECO:0000256" key="2">
    <source>
        <dbReference type="ARBA" id="ARBA00018403"/>
    </source>
</evidence>
<dbReference type="AlphaFoldDB" id="A0A6I8PG72"/>
<evidence type="ECO:0000313" key="16">
    <source>
        <dbReference type="Proteomes" id="UP000002279"/>
    </source>
</evidence>
<keyword evidence="6 12" id="KW-0472">Membrane</keyword>
<keyword evidence="7 12" id="KW-0325">Glycoprotein</keyword>
<proteinExistence type="inferred from homology"/>
<evidence type="ECO:0000256" key="4">
    <source>
        <dbReference type="ARBA" id="ARBA00022525"/>
    </source>
</evidence>
<dbReference type="PROSITE" id="PS50049">
    <property type="entry name" value="THD_2"/>
    <property type="match status" value="1"/>
</dbReference>
<evidence type="ECO:0000256" key="1">
    <source>
        <dbReference type="ARBA" id="ARBA00008670"/>
    </source>
</evidence>
<dbReference type="InterPro" id="IPR021184">
    <property type="entry name" value="TNF_CS"/>
</dbReference>
<name>A0A6I8PG72_ORNAN</name>
<evidence type="ECO:0000256" key="11">
    <source>
        <dbReference type="ARBA" id="ARBA00046860"/>
    </source>
</evidence>
<reference evidence="15" key="2">
    <citation type="submission" date="2025-08" db="UniProtKB">
        <authorList>
            <consortium name="Ensembl"/>
        </authorList>
    </citation>
    <scope>IDENTIFICATION</scope>
    <source>
        <strain evidence="15">Glennie</strain>
    </source>
</reference>
<evidence type="ECO:0000256" key="3">
    <source>
        <dbReference type="ARBA" id="ARBA00022514"/>
    </source>
</evidence>
<evidence type="ECO:0000256" key="9">
    <source>
        <dbReference type="ARBA" id="ARBA00033263"/>
    </source>
</evidence>
<dbReference type="InterPro" id="IPR006052">
    <property type="entry name" value="TNF_dom"/>
</dbReference>
<dbReference type="InterPro" id="IPR006053">
    <property type="entry name" value="TNF"/>
</dbReference>
<evidence type="ECO:0000256" key="12">
    <source>
        <dbReference type="RuleBase" id="RU368120"/>
    </source>
</evidence>
<dbReference type="CDD" id="cd00184">
    <property type="entry name" value="TNF"/>
    <property type="match status" value="1"/>
</dbReference>
<dbReference type="OMA" id="QCEENTI"/>
<keyword evidence="4 12" id="KW-0964">Secreted</keyword>
<dbReference type="PRINTS" id="PR01236">
    <property type="entry name" value="TNFBETA"/>
</dbReference>
<evidence type="ECO:0000256" key="7">
    <source>
        <dbReference type="ARBA" id="ARBA00023180"/>
    </source>
</evidence>
<feature type="compositionally biased region" description="Pro residues" evidence="13">
    <location>
        <begin position="12"/>
        <end position="25"/>
    </location>
</feature>
<evidence type="ECO:0000313" key="15">
    <source>
        <dbReference type="Ensembl" id="ENSOANP00000051039.1"/>
    </source>
</evidence>
<reference evidence="15 16" key="1">
    <citation type="journal article" date="2008" name="Nature">
        <title>Genome analysis of the platypus reveals unique signatures of evolution.</title>
        <authorList>
            <person name="Warren W.C."/>
            <person name="Hillier L.W."/>
            <person name="Marshall Graves J.A."/>
            <person name="Birney E."/>
            <person name="Ponting C.P."/>
            <person name="Grutzner F."/>
            <person name="Belov K."/>
            <person name="Miller W."/>
            <person name="Clarke L."/>
            <person name="Chinwalla A.T."/>
            <person name="Yang S.P."/>
            <person name="Heger A."/>
            <person name="Locke D.P."/>
            <person name="Miethke P."/>
            <person name="Waters P.D."/>
            <person name="Veyrunes F."/>
            <person name="Fulton L."/>
            <person name="Fulton B."/>
            <person name="Graves T."/>
            <person name="Wallis J."/>
            <person name="Puente X.S."/>
            <person name="Lopez-Otin C."/>
            <person name="Ordonez G.R."/>
            <person name="Eichler E.E."/>
            <person name="Chen L."/>
            <person name="Cheng Z."/>
            <person name="Deakin J.E."/>
            <person name="Alsop A."/>
            <person name="Thompson K."/>
            <person name="Kirby P."/>
            <person name="Papenfuss A.T."/>
            <person name="Wakefield M.J."/>
            <person name="Olender T."/>
            <person name="Lancet D."/>
            <person name="Huttley G.A."/>
            <person name="Smit A.F."/>
            <person name="Pask A."/>
            <person name="Temple-Smith P."/>
            <person name="Batzer M.A."/>
            <person name="Walker J.A."/>
            <person name="Konkel M.K."/>
            <person name="Harris R.S."/>
            <person name="Whittington C.M."/>
            <person name="Wong E.S."/>
            <person name="Gemmell N.J."/>
            <person name="Buschiazzo E."/>
            <person name="Vargas Jentzsch I.M."/>
            <person name="Merkel A."/>
            <person name="Schmitz J."/>
            <person name="Zemann A."/>
            <person name="Churakov G."/>
            <person name="Kriegs J.O."/>
            <person name="Brosius J."/>
            <person name="Murchison E.P."/>
            <person name="Sachidanandam R."/>
            <person name="Smith C."/>
            <person name="Hannon G.J."/>
            <person name="Tsend-Ayush E."/>
            <person name="McMillan D."/>
            <person name="Attenborough R."/>
            <person name="Rens W."/>
            <person name="Ferguson-Smith M."/>
            <person name="Lefevre C.M."/>
            <person name="Sharp J.A."/>
            <person name="Nicholas K.R."/>
            <person name="Ray D.A."/>
            <person name="Kube M."/>
            <person name="Reinhardt R."/>
            <person name="Pringle T.H."/>
            <person name="Taylor J."/>
            <person name="Jones R.C."/>
            <person name="Nixon B."/>
            <person name="Dacheux J.L."/>
            <person name="Niwa H."/>
            <person name="Sekita Y."/>
            <person name="Huang X."/>
            <person name="Stark A."/>
            <person name="Kheradpour P."/>
            <person name="Kellis M."/>
            <person name="Flicek P."/>
            <person name="Chen Y."/>
            <person name="Webber C."/>
            <person name="Hardison R."/>
            <person name="Nelson J."/>
            <person name="Hallsworth-Pepin K."/>
            <person name="Delehaunty K."/>
            <person name="Markovic C."/>
            <person name="Minx P."/>
            <person name="Feng Y."/>
            <person name="Kremitzki C."/>
            <person name="Mitreva M."/>
            <person name="Glasscock J."/>
            <person name="Wylie T."/>
            <person name="Wohldmann P."/>
            <person name="Thiru P."/>
            <person name="Nhan M.N."/>
            <person name="Pohl C.S."/>
            <person name="Smith S.M."/>
            <person name="Hou S."/>
            <person name="Nefedov M."/>
            <person name="de Jong P.J."/>
            <person name="Renfree M.B."/>
            <person name="Mardis E.R."/>
            <person name="Wilson R.K."/>
        </authorList>
    </citation>
    <scope>NUCLEOTIDE SEQUENCE [LARGE SCALE GENOMIC DNA]</scope>
    <source>
        <strain evidence="15 16">Glennie</strain>
    </source>
</reference>
<keyword evidence="5 12" id="KW-0732">Signal</keyword>
<dbReference type="GeneTree" id="ENSGT01060000248544"/>
<dbReference type="Proteomes" id="UP000002279">
    <property type="component" value="Chromosome X5"/>
</dbReference>
<dbReference type="InParanoid" id="A0A6I8PG72"/>
<dbReference type="GO" id="GO:0016020">
    <property type="term" value="C:membrane"/>
    <property type="evidence" value="ECO:0007669"/>
    <property type="project" value="UniProtKB-SubCell"/>
</dbReference>
<organism evidence="15 16">
    <name type="scientific">Ornithorhynchus anatinus</name>
    <name type="common">Duckbill platypus</name>
    <dbReference type="NCBI Taxonomy" id="9258"/>
    <lineage>
        <taxon>Eukaryota</taxon>
        <taxon>Metazoa</taxon>
        <taxon>Chordata</taxon>
        <taxon>Craniata</taxon>
        <taxon>Vertebrata</taxon>
        <taxon>Euteleostomi</taxon>
        <taxon>Mammalia</taxon>
        <taxon>Monotremata</taxon>
        <taxon>Ornithorhynchidae</taxon>
        <taxon>Ornithorhynchus</taxon>
    </lineage>
</organism>
<comment type="subcellular location">
    <subcellularLocation>
        <location evidence="12">Secreted</location>
    </subcellularLocation>
    <subcellularLocation>
        <location evidence="12">Membrane</location>
    </subcellularLocation>
</comment>
<dbReference type="PANTHER" id="PTHR11471">
    <property type="entry name" value="TUMOR NECROSIS FACTOR FAMILY MEMBER"/>
    <property type="match status" value="1"/>
</dbReference>
<evidence type="ECO:0000256" key="5">
    <source>
        <dbReference type="ARBA" id="ARBA00022729"/>
    </source>
</evidence>
<dbReference type="Pfam" id="PF00229">
    <property type="entry name" value="TNF"/>
    <property type="match status" value="1"/>
</dbReference>
<dbReference type="GO" id="GO:0005125">
    <property type="term" value="F:cytokine activity"/>
    <property type="evidence" value="ECO:0000318"/>
    <property type="project" value="GO_Central"/>
</dbReference>
<evidence type="ECO:0000256" key="10">
    <source>
        <dbReference type="ARBA" id="ARBA00046146"/>
    </source>
</evidence>
<keyword evidence="3 12" id="KW-0202">Cytokine</keyword>
<dbReference type="SUPFAM" id="SSF49842">
    <property type="entry name" value="TNF-like"/>
    <property type="match status" value="1"/>
</dbReference>
<comment type="subunit">
    <text evidence="11 12">Homotrimer, and heterotrimer of either two LTB and one LTA subunits or (less prevalent) two LTA and one LTB subunits. Interacts with TNFRSF14.</text>
</comment>
<dbReference type="PROSITE" id="PS00251">
    <property type="entry name" value="THD_1"/>
    <property type="match status" value="1"/>
</dbReference>
<dbReference type="GO" id="GO:0006959">
    <property type="term" value="P:humoral immune response"/>
    <property type="evidence" value="ECO:0007669"/>
    <property type="project" value="UniProtKB-UniRule"/>
</dbReference>
<dbReference type="GO" id="GO:0007166">
    <property type="term" value="P:cell surface receptor signaling pathway"/>
    <property type="evidence" value="ECO:0000318"/>
    <property type="project" value="GO_Central"/>
</dbReference>
<evidence type="ECO:0000259" key="14">
    <source>
        <dbReference type="PROSITE" id="PS50049"/>
    </source>
</evidence>
<dbReference type="GO" id="GO:2001238">
    <property type="term" value="P:positive regulation of extrinsic apoptotic signaling pathway"/>
    <property type="evidence" value="ECO:0000318"/>
    <property type="project" value="GO_Central"/>
</dbReference>
<feature type="domain" description="THD" evidence="14">
    <location>
        <begin position="100"/>
        <end position="244"/>
    </location>
</feature>
<sequence>MQEQTAGLPGQSPLPPGRAQPPPAQGPGEGAGGTRVRGGVRGGDGEAPAAPPSCPRPLGWAFSLLPPSQGHLGGPGVPRSPHLTAHLDLRRRLLRDAPKPAAHLIGDPSRPGSLLWRDNSDHAFLHHGFRLQNNTLLVPSSGVYFVYTQTVFSGPGCTEDGQGTLAPNYLSHEVLLFSTQYPIHVPLLSAQKSVCPGPKGPWIKSIYQGAVFSLMAGDQLSTRTEGVSNLLLVPGSVFFGAFAV</sequence>
<dbReference type="GO" id="GO:0005164">
    <property type="term" value="F:tumor necrosis factor receptor binding"/>
    <property type="evidence" value="ECO:0007669"/>
    <property type="project" value="UniProtKB-UniRule"/>
</dbReference>
<accession>A0A6I8PG72</accession>
<dbReference type="FunCoup" id="A0A6I8PG72">
    <property type="interactions" value="568"/>
</dbReference>
<dbReference type="Ensembl" id="ENSOANT00000048693.1">
    <property type="protein sequence ID" value="ENSOANP00000051039.1"/>
    <property type="gene ID" value="ENSOANG00000051198.1"/>
</dbReference>
<protein>
    <recommendedName>
        <fullName evidence="2 12">Lymphotoxin-alpha</fullName>
        <shortName evidence="12">LT-alpha</shortName>
    </recommendedName>
    <alternativeName>
        <fullName evidence="8 12">TNF-beta</fullName>
    </alternativeName>
    <alternativeName>
        <fullName evidence="9 12">Tumor necrosis factor ligand superfamily member 1</fullName>
    </alternativeName>
</protein>
<keyword evidence="16" id="KW-1185">Reference proteome</keyword>
<dbReference type="Gene3D" id="2.60.120.40">
    <property type="match status" value="1"/>
</dbReference>
<evidence type="ECO:0000256" key="13">
    <source>
        <dbReference type="SAM" id="MobiDB-lite"/>
    </source>
</evidence>
<dbReference type="InterPro" id="IPR008983">
    <property type="entry name" value="Tumour_necrosis_fac-like_dom"/>
</dbReference>
<comment type="similarity">
    <text evidence="1 12">Belongs to the tumor necrosis factor family.</text>
</comment>
<comment type="function">
    <text evidence="10 12">Cytokine that in its homotrimeric form binds to TNFRSF1A/TNFR1, TNFRSF1B/TNFBR and TNFRSF14/HVEM. In its heterotrimeric form with LTB binds to TNFRSF3/LTBR. Lymphotoxin is produced by lymphocytes and is cytotoxic for a wide range of tumor cells in vitro and in vivo.</text>
</comment>
<dbReference type="GO" id="GO:0006955">
    <property type="term" value="P:immune response"/>
    <property type="evidence" value="ECO:0000318"/>
    <property type="project" value="GO_Central"/>
</dbReference>
<dbReference type="PANTHER" id="PTHR11471:SF31">
    <property type="entry name" value="LYMPHOTOXIN-ALPHA"/>
    <property type="match status" value="1"/>
</dbReference>